<dbReference type="ESTHER" id="bacsh-f0qzb0">
    <property type="family name" value="Abhydrolase_7"/>
</dbReference>
<organism evidence="2 3">
    <name type="scientific">Phocaeicola salanitronis (strain DSM 18170 / JCM 13657 / CCUG 60908 / BL78)</name>
    <name type="common">Bacteroides salanitronis</name>
    <dbReference type="NCBI Taxonomy" id="667015"/>
    <lineage>
        <taxon>Bacteria</taxon>
        <taxon>Pseudomonadati</taxon>
        <taxon>Bacteroidota</taxon>
        <taxon>Bacteroidia</taxon>
        <taxon>Bacteroidales</taxon>
        <taxon>Bacteroidaceae</taxon>
        <taxon>Phocaeicola</taxon>
    </lineage>
</organism>
<dbReference type="eggNOG" id="COG2755">
    <property type="taxonomic scope" value="Bacteria"/>
</dbReference>
<keyword evidence="3" id="KW-1185">Reference proteome</keyword>
<protein>
    <submittedName>
        <fullName evidence="2">Pectate lyase</fullName>
    </submittedName>
</protein>
<dbReference type="Gene3D" id="3.40.50.1820">
    <property type="entry name" value="alpha/beta hydrolase"/>
    <property type="match status" value="1"/>
</dbReference>
<evidence type="ECO:0000313" key="3">
    <source>
        <dbReference type="Proteomes" id="UP000007486"/>
    </source>
</evidence>
<dbReference type="InterPro" id="IPR029058">
    <property type="entry name" value="AB_hydrolase_fold"/>
</dbReference>
<dbReference type="EMBL" id="CP002530">
    <property type="protein sequence ID" value="ADY37157.1"/>
    <property type="molecule type" value="Genomic_DNA"/>
</dbReference>
<dbReference type="AlphaFoldDB" id="F0QZB0"/>
<dbReference type="Gene3D" id="1.50.10.20">
    <property type="match status" value="1"/>
</dbReference>
<name>F0QZB0_PHOSB</name>
<dbReference type="GO" id="GO:0016829">
    <property type="term" value="F:lyase activity"/>
    <property type="evidence" value="ECO:0007669"/>
    <property type="project" value="UniProtKB-KW"/>
</dbReference>
<dbReference type="InterPro" id="IPR025890">
    <property type="entry name" value="Abhydrolase_bac"/>
</dbReference>
<gene>
    <name evidence="2" type="ordered locus">Bacsa_2623</name>
</gene>
<dbReference type="eggNOG" id="COG0412">
    <property type="taxonomic scope" value="Bacteria"/>
</dbReference>
<keyword evidence="2" id="KW-0456">Lyase</keyword>
<evidence type="ECO:0000256" key="1">
    <source>
        <dbReference type="SAM" id="SignalP"/>
    </source>
</evidence>
<dbReference type="NCBIfam" id="TIGR02474">
    <property type="entry name" value="pec_lyase"/>
    <property type="match status" value="1"/>
</dbReference>
<dbReference type="InterPro" id="IPR012669">
    <property type="entry name" value="Pectate_lyase"/>
</dbReference>
<keyword evidence="1" id="KW-0732">Signal</keyword>
<dbReference type="STRING" id="667015.Bacsa_2623"/>
<dbReference type="Proteomes" id="UP000007486">
    <property type="component" value="Chromosome"/>
</dbReference>
<dbReference type="SUPFAM" id="SSF81853">
    <property type="entry name" value="Family 10 polysaccharide lyase"/>
    <property type="match status" value="1"/>
</dbReference>
<dbReference type="KEGG" id="bsa:Bacsa_2623"/>
<evidence type="ECO:0000313" key="2">
    <source>
        <dbReference type="EMBL" id="ADY37157.1"/>
    </source>
</evidence>
<dbReference type="PANTHER" id="PTHR22946">
    <property type="entry name" value="DIENELACTONE HYDROLASE DOMAIN-CONTAINING PROTEIN-RELATED"/>
    <property type="match status" value="1"/>
</dbReference>
<accession>F0QZB0</accession>
<dbReference type="Pfam" id="PF09492">
    <property type="entry name" value="Pec_lyase"/>
    <property type="match status" value="1"/>
</dbReference>
<dbReference type="PANTHER" id="PTHR22946:SF8">
    <property type="entry name" value="ACETYL XYLAN ESTERASE DOMAIN-CONTAINING PROTEIN"/>
    <property type="match status" value="1"/>
</dbReference>
<feature type="chain" id="PRO_5003258862" evidence="1">
    <location>
        <begin position="22"/>
        <end position="735"/>
    </location>
</feature>
<reference evidence="2 3" key="1">
    <citation type="journal article" date="2011" name="Stand. Genomic Sci.">
        <title>Complete genome sequence of Bacteroides salanitronis type strain (BL78).</title>
        <authorList>
            <person name="Gronow S."/>
            <person name="Held B."/>
            <person name="Lucas S."/>
            <person name="Lapidus A."/>
            <person name="Del Rio T.G."/>
            <person name="Nolan M."/>
            <person name="Tice H."/>
            <person name="Deshpande S."/>
            <person name="Cheng J.F."/>
            <person name="Pitluck S."/>
            <person name="Liolios K."/>
            <person name="Pagani I."/>
            <person name="Ivanova N."/>
            <person name="Mavromatis K."/>
            <person name="Pati A."/>
            <person name="Tapia R."/>
            <person name="Han C."/>
            <person name="Goodwin L."/>
            <person name="Chen A."/>
            <person name="Palaniappan K."/>
            <person name="Land M."/>
            <person name="Hauser L."/>
            <person name="Chang Y.J."/>
            <person name="Jeffries C.D."/>
            <person name="Brambilla E.M."/>
            <person name="Rohde M."/>
            <person name="Goker M."/>
            <person name="Detter J.C."/>
            <person name="Woyke T."/>
            <person name="Bristow J."/>
            <person name="Markowitz V."/>
            <person name="Hugenholtz P."/>
            <person name="Kyrpides N.C."/>
            <person name="Klenk H.P."/>
            <person name="Eisen J.A."/>
        </authorList>
    </citation>
    <scope>NUCLEOTIDE SEQUENCE [LARGE SCALE GENOMIC DNA]</scope>
    <source>
        <strain evidence="2 3">DSM 18170</strain>
    </source>
</reference>
<dbReference type="InterPro" id="IPR050261">
    <property type="entry name" value="FrsA_esterase"/>
</dbReference>
<proteinExistence type="predicted"/>
<sequence length="735" mass="83998">MKKNRLALLVLGLGMTGFMNAQTIPSLEGVADGIHHWNLEHPERTYARYAPEQYKEIADNFIAYQNEDGGWPKNIDWLAILPTDSVYQALKERYKRSTLDNRNTYSQINYLAQVYTKTKDSRYKASVLKGLDYLLKIQKKNGGWRGWDVDAITYNDEVTTGVLELFLHINEGDINYTWLDDAMKKRIYQALQKGIDIILRTQYVQNGTKTVWGQQHDNETLLPVQARTFELPSLVSTESCSVLKFLMEIPHPSAQVIEAVKAGVAWLEKSAIQGIRIEKVEIKPDQIINAEYPYDLKVVKDKKAPRIWARFYELDTNKPFMARRDGTKVYQLSDVDPERRTGYDWYTYAPEAILKHYPQWLAIVEAEQAYAGYEVLNNMPAFYQQLKQSLTYPLAWGNAPEKDFNRWRAQAREKLLECMQPAPPQADFDMKVIESEQREGYTAQKIVFNVSGYSRVPAYLLVPEGKGPFPAVLLLHDHGAHFTIGKEKMVRPFNVSETVMQDADDWAVRCYDGQYVGDFLARNGYVVLAVDALFWGERGRKEYADYDAQQALSANLLQMGMSFGSLIAWDDIRSAEFLSSLPNVDKEKVGTMGFSMGAHRAWMTMAATDAVKAGAAVCWMNTTDSLMTLTNNQNKGGSAYSMIIPDIRRYMDYPHVASIACPKPMLFTNGTKDKLFPIEGVKSAYETMRQVWESQDAGEHFQTKIYDLPHFCSKEIQQAILDFFNKEFHVGNINK</sequence>
<dbReference type="Pfam" id="PF12715">
    <property type="entry name" value="Abhydrolase_7"/>
    <property type="match status" value="1"/>
</dbReference>
<feature type="signal peptide" evidence="1">
    <location>
        <begin position="1"/>
        <end position="21"/>
    </location>
</feature>
<dbReference type="SUPFAM" id="SSF53474">
    <property type="entry name" value="alpha/beta-Hydrolases"/>
    <property type="match status" value="1"/>
</dbReference>
<dbReference type="HOGENOM" id="CLU_377100_0_0_10"/>